<reference evidence="6 7" key="1">
    <citation type="journal article" date="2020" name="Int. J. Syst. Evol. Microbiol.">
        <title>Novel acetic acid bacteria from cider fermentations: Acetobacter conturbans sp. nov. and Acetobacter fallax sp. nov.</title>
        <authorList>
            <person name="Sombolestani A.S."/>
            <person name="Cleenwerck I."/>
            <person name="Cnockaert M."/>
            <person name="Borremans W."/>
            <person name="Wieme A.D."/>
            <person name="De Vuyst L."/>
            <person name="Vandamme P."/>
        </authorList>
    </citation>
    <scope>NUCLEOTIDE SEQUENCE [LARGE SCALE GENOMIC DNA]</scope>
    <source>
        <strain evidence="6 7">LMG 30640</strain>
    </source>
</reference>
<protein>
    <submittedName>
        <fullName evidence="6">TetR family transcriptional regulator</fullName>
    </submittedName>
</protein>
<organism evidence="6 7">
    <name type="scientific">Acetobacter musti</name>
    <dbReference type="NCBI Taxonomy" id="864732"/>
    <lineage>
        <taxon>Bacteria</taxon>
        <taxon>Pseudomonadati</taxon>
        <taxon>Pseudomonadota</taxon>
        <taxon>Alphaproteobacteria</taxon>
        <taxon>Acetobacterales</taxon>
        <taxon>Acetobacteraceae</taxon>
        <taxon>Acetobacter</taxon>
    </lineage>
</organism>
<keyword evidence="3" id="KW-0804">Transcription</keyword>
<dbReference type="Proteomes" id="UP000635278">
    <property type="component" value="Unassembled WGS sequence"/>
</dbReference>
<dbReference type="SUPFAM" id="SSF46689">
    <property type="entry name" value="Homeodomain-like"/>
    <property type="match status" value="1"/>
</dbReference>
<name>A0ABX0JQX9_9PROT</name>
<evidence type="ECO:0000259" key="5">
    <source>
        <dbReference type="PROSITE" id="PS50977"/>
    </source>
</evidence>
<dbReference type="RefSeq" id="WP_173582703.1">
    <property type="nucleotide sequence ID" value="NZ_WOTB01000006.1"/>
</dbReference>
<evidence type="ECO:0000256" key="1">
    <source>
        <dbReference type="ARBA" id="ARBA00023015"/>
    </source>
</evidence>
<dbReference type="EMBL" id="WOTB01000006">
    <property type="protein sequence ID" value="NHN84320.1"/>
    <property type="molecule type" value="Genomic_DNA"/>
</dbReference>
<evidence type="ECO:0000256" key="2">
    <source>
        <dbReference type="ARBA" id="ARBA00023125"/>
    </source>
</evidence>
<comment type="caution">
    <text evidence="6">The sequence shown here is derived from an EMBL/GenBank/DDBJ whole genome shotgun (WGS) entry which is preliminary data.</text>
</comment>
<evidence type="ECO:0000256" key="4">
    <source>
        <dbReference type="PROSITE-ProRule" id="PRU00335"/>
    </source>
</evidence>
<dbReference type="SUPFAM" id="SSF48498">
    <property type="entry name" value="Tetracyclin repressor-like, C-terminal domain"/>
    <property type="match status" value="1"/>
</dbReference>
<keyword evidence="2 4" id="KW-0238">DNA-binding</keyword>
<dbReference type="InterPro" id="IPR036271">
    <property type="entry name" value="Tet_transcr_reg_TetR-rel_C_sf"/>
</dbReference>
<feature type="domain" description="HTH tetR-type" evidence="5">
    <location>
        <begin position="9"/>
        <end position="70"/>
    </location>
</feature>
<dbReference type="Gene3D" id="1.10.10.60">
    <property type="entry name" value="Homeodomain-like"/>
    <property type="match status" value="1"/>
</dbReference>
<dbReference type="PANTHER" id="PTHR47506">
    <property type="entry name" value="TRANSCRIPTIONAL REGULATORY PROTEIN"/>
    <property type="match status" value="1"/>
</dbReference>
<gene>
    <name evidence="6" type="ORF">GOB93_06625</name>
</gene>
<proteinExistence type="predicted"/>
<dbReference type="InterPro" id="IPR009057">
    <property type="entry name" value="Homeodomain-like_sf"/>
</dbReference>
<dbReference type="PANTHER" id="PTHR47506:SF1">
    <property type="entry name" value="HTH-TYPE TRANSCRIPTIONAL REGULATOR YJDC"/>
    <property type="match status" value="1"/>
</dbReference>
<evidence type="ECO:0000313" key="6">
    <source>
        <dbReference type="EMBL" id="NHN84320.1"/>
    </source>
</evidence>
<accession>A0ABX0JQX9</accession>
<evidence type="ECO:0000256" key="3">
    <source>
        <dbReference type="ARBA" id="ARBA00023163"/>
    </source>
</evidence>
<dbReference type="InterPro" id="IPR001647">
    <property type="entry name" value="HTH_TetR"/>
</dbReference>
<feature type="DNA-binding region" description="H-T-H motif" evidence="4">
    <location>
        <begin position="33"/>
        <end position="52"/>
    </location>
</feature>
<evidence type="ECO:0000313" key="7">
    <source>
        <dbReference type="Proteomes" id="UP000635278"/>
    </source>
</evidence>
<sequence>MARTGRPREFDRDRALDAALTLFWTQGYEPTSLNQLKACMGDISPASFYAAFGSKEALFREVVQRYLATYGQVMAPLWDETLAPRDAIEQTLRRSARMQTTRSHPTGCLIVLGACNCSPENQPVQALLAAERERSRKGIRACVERAVADGELAASPAVETLPTLLTTFLHGMACEARDGDRAKKLDAAVTTLMQVWDSFAVKPGRVSRSR</sequence>
<keyword evidence="7" id="KW-1185">Reference proteome</keyword>
<dbReference type="Gene3D" id="1.10.357.10">
    <property type="entry name" value="Tetracycline Repressor, domain 2"/>
    <property type="match status" value="1"/>
</dbReference>
<dbReference type="InterPro" id="IPR011075">
    <property type="entry name" value="TetR_C"/>
</dbReference>
<dbReference type="PROSITE" id="PS50977">
    <property type="entry name" value="HTH_TETR_2"/>
    <property type="match status" value="1"/>
</dbReference>
<keyword evidence="1" id="KW-0805">Transcription regulation</keyword>
<dbReference type="Pfam" id="PF16925">
    <property type="entry name" value="TetR_C_13"/>
    <property type="match status" value="1"/>
</dbReference>
<dbReference type="Pfam" id="PF00440">
    <property type="entry name" value="TetR_N"/>
    <property type="match status" value="1"/>
</dbReference>